<evidence type="ECO:0000313" key="2">
    <source>
        <dbReference type="EMBL" id="PCI93416.1"/>
    </source>
</evidence>
<dbReference type="AlphaFoldDB" id="A0A2A4YF05"/>
<comment type="caution">
    <text evidence="2">The sequence shown here is derived from an EMBL/GenBank/DDBJ whole genome shotgun (WGS) entry which is preliminary data.</text>
</comment>
<dbReference type="EMBL" id="NVUU01000062">
    <property type="protein sequence ID" value="PCI93416.1"/>
    <property type="molecule type" value="Genomic_DNA"/>
</dbReference>
<sequence length="933" mass="108577">MPRNQFGFLRFTKKCILCVTAFACMHTFAADDAYSSDEEAFLIRRIAEFWKDGDYGIVKSQIHDFVRKYPKSALNDYLQGILGDLHLQENQFEQALAAYHTISDPSVHEKIVLNKLQCLYELSDYETLFQEGERYLSHSSSEFDDRRCEFHFLMAEGYFRHALTLLSPEQSKQLIEKSQPFYEQLLDTEYGEISSFALAEVYRLLKQNAKGADLYLMLASRHPDKKESLLFNAGLLEANLDKQAAIDVFDQVIELSGTKSGDAAYNRLLLYFQTQQYENVIANHRLVYPYVPEEQMSVFNFIVGKSFYALQDFESATTPLEKYIIEQAEGSDQYKDALLIQMTCARHTNNEPLFEKSLNRFKKTYPDDSELAKAHFMHAMILKNDGELARVEIELRTILDRYSSFEDPESLIYEYAIVTHQNSKYDLSYEMLKRFLSDYPNSERMQSAWRHFLSSCLHLSKQATDQEYPTYSKDVFLTDLQKVLHNDNGLNQDELREYRLLYAKLAYELNYYNESLENLQTYIADYSNHESLGEAHLLTALSLNRLSSDLEGFCSHLEKAIELNPELYDTSSIHLQLYNAYITRSEHSDNREFFIDKAAHYLYCALQDATQPIKLENQLWLGGYYYKNAKDYLDQHWANSAGDRQDVAMYLDRALELYDKALTSDKSFIKLVDSQSLYLEPEILKFGELAGLKGHVDSKLQILQALIEQQNNNPNWGWQFKRQTMYELASTYEDLRDYHAALETYDFINTQANSVSTPLTNASALKSAKLRFDLMDRKSKNEKNPDVIAVLNKLKELQIRKNILSEPTHLEAGIEYAKVRASLAQDNMRDSRYLFFLVRLKEDFQSRDDLVGGEYHSSLKENPEKETVFLSYMKFIDAEILRMQSKQLFNENNKEEGFRCKDRAVNLLSELNEHVPPTHYLSGEVHKSLKMIR</sequence>
<dbReference type="Proteomes" id="UP000217838">
    <property type="component" value="Unassembled WGS sequence"/>
</dbReference>
<dbReference type="Gene3D" id="1.25.40.10">
    <property type="entry name" value="Tetratricopeptide repeat domain"/>
    <property type="match status" value="3"/>
</dbReference>
<proteinExistence type="predicted"/>
<keyword evidence="1" id="KW-0732">Signal</keyword>
<protein>
    <recommendedName>
        <fullName evidence="4">Outer membrane lipoprotein BamD-like domain-containing protein</fullName>
    </recommendedName>
</protein>
<dbReference type="SUPFAM" id="SSF48452">
    <property type="entry name" value="TPR-like"/>
    <property type="match status" value="1"/>
</dbReference>
<organism evidence="2 3">
    <name type="scientific">Aerophobetes bacterium</name>
    <dbReference type="NCBI Taxonomy" id="2030807"/>
    <lineage>
        <taxon>Bacteria</taxon>
        <taxon>Candidatus Aerophobota</taxon>
    </lineage>
</organism>
<feature type="chain" id="PRO_5012336591" description="Outer membrane lipoprotein BamD-like domain-containing protein" evidence="1">
    <location>
        <begin position="30"/>
        <end position="933"/>
    </location>
</feature>
<gene>
    <name evidence="2" type="ORF">COB11_05335</name>
</gene>
<accession>A0A2A4YF05</accession>
<reference evidence="3" key="1">
    <citation type="submission" date="2017-08" db="EMBL/GenBank/DDBJ databases">
        <title>A dynamic microbial community with high functional redundancy inhabits the cold, oxic subseafloor aquifer.</title>
        <authorList>
            <person name="Tully B.J."/>
            <person name="Wheat C.G."/>
            <person name="Glazer B.T."/>
            <person name="Huber J.A."/>
        </authorList>
    </citation>
    <scope>NUCLEOTIDE SEQUENCE [LARGE SCALE GENOMIC DNA]</scope>
</reference>
<dbReference type="InterPro" id="IPR011990">
    <property type="entry name" value="TPR-like_helical_dom_sf"/>
</dbReference>
<name>A0A2A4YF05_UNCAE</name>
<evidence type="ECO:0000313" key="3">
    <source>
        <dbReference type="Proteomes" id="UP000217838"/>
    </source>
</evidence>
<feature type="signal peptide" evidence="1">
    <location>
        <begin position="1"/>
        <end position="29"/>
    </location>
</feature>
<evidence type="ECO:0008006" key="4">
    <source>
        <dbReference type="Google" id="ProtNLM"/>
    </source>
</evidence>
<evidence type="ECO:0000256" key="1">
    <source>
        <dbReference type="SAM" id="SignalP"/>
    </source>
</evidence>